<evidence type="ECO:0000256" key="1">
    <source>
        <dbReference type="SAM" id="SignalP"/>
    </source>
</evidence>
<feature type="chain" id="PRO_5019443664" description="DUF6268 domain-containing protein" evidence="1">
    <location>
        <begin position="19"/>
        <end position="297"/>
    </location>
</feature>
<keyword evidence="4" id="KW-1185">Reference proteome</keyword>
<name>A0A430K750_9FLAO</name>
<dbReference type="Proteomes" id="UP000267585">
    <property type="component" value="Unassembled WGS sequence"/>
</dbReference>
<dbReference type="EMBL" id="RQPJ01000002">
    <property type="protein sequence ID" value="RTE54799.1"/>
    <property type="molecule type" value="Genomic_DNA"/>
</dbReference>
<proteinExistence type="predicted"/>
<feature type="domain" description="DUF6268" evidence="2">
    <location>
        <begin position="35"/>
        <end position="286"/>
    </location>
</feature>
<comment type="caution">
    <text evidence="3">The sequence shown here is derived from an EMBL/GenBank/DDBJ whole genome shotgun (WGS) entry which is preliminary data.</text>
</comment>
<organism evidence="3 4">
    <name type="scientific">Arenibacter aquaticus</name>
    <dbReference type="NCBI Taxonomy" id="2489054"/>
    <lineage>
        <taxon>Bacteria</taxon>
        <taxon>Pseudomonadati</taxon>
        <taxon>Bacteroidota</taxon>
        <taxon>Flavobacteriia</taxon>
        <taxon>Flavobacteriales</taxon>
        <taxon>Flavobacteriaceae</taxon>
        <taxon>Arenibacter</taxon>
    </lineage>
</organism>
<reference evidence="3 4" key="1">
    <citation type="submission" date="2018-11" db="EMBL/GenBank/DDBJ databases">
        <title>Arenibacter aquaticus sp.nov., a marine bacterium isolated from surface seawater in the South China Sea.</title>
        <authorList>
            <person name="Guo J."/>
            <person name="Sun J."/>
        </authorList>
    </citation>
    <scope>NUCLEOTIDE SEQUENCE [LARGE SCALE GENOMIC DNA]</scope>
    <source>
        <strain evidence="3 4">GUO666</strain>
    </source>
</reference>
<dbReference type="AlphaFoldDB" id="A0A430K750"/>
<evidence type="ECO:0000313" key="3">
    <source>
        <dbReference type="EMBL" id="RTE54799.1"/>
    </source>
</evidence>
<protein>
    <recommendedName>
        <fullName evidence="2">DUF6268 domain-containing protein</fullName>
    </recommendedName>
</protein>
<feature type="signal peptide" evidence="1">
    <location>
        <begin position="1"/>
        <end position="18"/>
    </location>
</feature>
<evidence type="ECO:0000259" key="2">
    <source>
        <dbReference type="Pfam" id="PF19783"/>
    </source>
</evidence>
<dbReference type="RefSeq" id="WP_126161530.1">
    <property type="nucleotide sequence ID" value="NZ_RQPJ01000002.1"/>
</dbReference>
<dbReference type="OrthoDB" id="1114906at2"/>
<dbReference type="Pfam" id="PF19783">
    <property type="entry name" value="DUF6268"/>
    <property type="match status" value="1"/>
</dbReference>
<evidence type="ECO:0000313" key="4">
    <source>
        <dbReference type="Proteomes" id="UP000267585"/>
    </source>
</evidence>
<keyword evidence="1" id="KW-0732">Signal</keyword>
<dbReference type="InterPro" id="IPR046235">
    <property type="entry name" value="DUF6268"/>
</dbReference>
<accession>A0A430K750</accession>
<gene>
    <name evidence="3" type="ORF">EHW67_06435</name>
</gene>
<sequence>MKKIAFVFMLTWGGAIYAQEANTIYFNSEFLPNTEVSDVSRTTLGIDIPVIKSNDKESFSVGASYQSTNLNYVDIDVPFETYQIEGFHTFALKLEYNRLLANNWGITLMAQSQISSNFDEMDYGEKDLFFNGAVILDKLNEDNMSMWSFGVINDAQYGFYFPIPTVSYTKRINDSWAYKLGVPDSRVKWTWNQNSNFEAFAALDGFSGNINDEIDIYKEDYMGTLRQTTVVSGLEYNFNFWRNFQLYAKGGYTLYNNMEVQDYDNEEIYDFNMANGWYFNVGMSYKLGKKVKLKSPY</sequence>